<keyword evidence="4" id="KW-0863">Zinc-finger</keyword>
<dbReference type="PROSITE" id="PS50297">
    <property type="entry name" value="ANK_REP_REGION"/>
    <property type="match status" value="3"/>
</dbReference>
<dbReference type="PANTHER" id="PTHR23206:SF8">
    <property type="entry name" value="ANKYRIN REPEAT AND KH DOMAIN-CONTAINING 1"/>
    <property type="match status" value="1"/>
</dbReference>
<keyword evidence="1" id="KW-0677">Repeat</keyword>
<dbReference type="PROSITE" id="PS50157">
    <property type="entry name" value="ZINC_FINGER_C2H2_2"/>
    <property type="match status" value="1"/>
</dbReference>
<dbReference type="Pfam" id="PF00023">
    <property type="entry name" value="Ank"/>
    <property type="match status" value="1"/>
</dbReference>
<dbReference type="GO" id="GO:0008270">
    <property type="term" value="F:zinc ion binding"/>
    <property type="evidence" value="ECO:0007669"/>
    <property type="project" value="UniProtKB-KW"/>
</dbReference>
<feature type="repeat" description="ANK" evidence="3">
    <location>
        <begin position="202"/>
        <end position="234"/>
    </location>
</feature>
<keyword evidence="4" id="KW-0479">Metal-binding</keyword>
<organism evidence="6 7">
    <name type="scientific">Schizothecium vesticola</name>
    <dbReference type="NCBI Taxonomy" id="314040"/>
    <lineage>
        <taxon>Eukaryota</taxon>
        <taxon>Fungi</taxon>
        <taxon>Dikarya</taxon>
        <taxon>Ascomycota</taxon>
        <taxon>Pezizomycotina</taxon>
        <taxon>Sordariomycetes</taxon>
        <taxon>Sordariomycetidae</taxon>
        <taxon>Sordariales</taxon>
        <taxon>Schizotheciaceae</taxon>
        <taxon>Schizothecium</taxon>
    </lineage>
</organism>
<evidence type="ECO:0000259" key="5">
    <source>
        <dbReference type="PROSITE" id="PS50157"/>
    </source>
</evidence>
<keyword evidence="4" id="KW-0862">Zinc</keyword>
<dbReference type="InterPro" id="IPR013087">
    <property type="entry name" value="Znf_C2H2_type"/>
</dbReference>
<sequence length="297" mass="32246">MLCPTCGRDFKGKRQLSQHVRCHNRKYRCTHEKCREKQGFAHRKDLLRHQQTHPEMKQIRLCHYCNRDIGREDNLGRHMSRAHKNKLSVAAASGDEAAVGLLLESGGDAKSKDIDINVALALASAKGHVNTVNILLDSGADIESLGNPAWTPLALTSQRWTRDEVMGGGLWSPLAIASRNGHEAVVRLLLERKASLGNGSTQYYPPLQAAAANGHTPIVRLLLDKGADVEAAEWYCRRTPLSHAAENGHEAVVTLLLNAGARPYGGQSRAKSALSLAARNGHAAVVKILQTAMNASG</sequence>
<keyword evidence="2 3" id="KW-0040">ANK repeat</keyword>
<dbReference type="SMART" id="SM00248">
    <property type="entry name" value="ANK"/>
    <property type="match status" value="6"/>
</dbReference>
<dbReference type="PROSITE" id="PS00028">
    <property type="entry name" value="ZINC_FINGER_C2H2_1"/>
    <property type="match status" value="2"/>
</dbReference>
<reference evidence="6" key="1">
    <citation type="submission" date="2023-06" db="EMBL/GenBank/DDBJ databases">
        <title>Genome-scale phylogeny and comparative genomics of the fungal order Sordariales.</title>
        <authorList>
            <consortium name="Lawrence Berkeley National Laboratory"/>
            <person name="Hensen N."/>
            <person name="Bonometti L."/>
            <person name="Westerberg I."/>
            <person name="Brannstrom I.O."/>
            <person name="Guillou S."/>
            <person name="Cros-Aarteil S."/>
            <person name="Calhoun S."/>
            <person name="Haridas S."/>
            <person name="Kuo A."/>
            <person name="Mondo S."/>
            <person name="Pangilinan J."/>
            <person name="Riley R."/>
            <person name="LaButti K."/>
            <person name="Andreopoulos B."/>
            <person name="Lipzen A."/>
            <person name="Chen C."/>
            <person name="Yanf M."/>
            <person name="Daum C."/>
            <person name="Ng V."/>
            <person name="Clum A."/>
            <person name="Steindorff A."/>
            <person name="Ohm R."/>
            <person name="Martin F."/>
            <person name="Silar P."/>
            <person name="Natvig D."/>
            <person name="Lalanne C."/>
            <person name="Gautier V."/>
            <person name="Ament-velasquez S.L."/>
            <person name="Kruys A."/>
            <person name="Hutchinson M.I."/>
            <person name="Powell A.J."/>
            <person name="Barry K."/>
            <person name="Miller A.N."/>
            <person name="Grigoriev I.V."/>
            <person name="Debuchy R."/>
            <person name="Gladieux P."/>
            <person name="Thoren M.H."/>
            <person name="Johannesson H."/>
        </authorList>
    </citation>
    <scope>NUCLEOTIDE SEQUENCE</scope>
    <source>
        <strain evidence="6">SMH3187-1</strain>
    </source>
</reference>
<protein>
    <submittedName>
        <fullName evidence="6">Ankyrin repeat-containing domain protein</fullName>
    </submittedName>
</protein>
<evidence type="ECO:0000256" key="2">
    <source>
        <dbReference type="ARBA" id="ARBA00023043"/>
    </source>
</evidence>
<dbReference type="PANTHER" id="PTHR23206">
    <property type="entry name" value="MASK PROTEIN"/>
    <property type="match status" value="1"/>
</dbReference>
<feature type="domain" description="C2H2-type" evidence="5">
    <location>
        <begin position="1"/>
        <end position="28"/>
    </location>
</feature>
<dbReference type="Proteomes" id="UP001172155">
    <property type="component" value="Unassembled WGS sequence"/>
</dbReference>
<evidence type="ECO:0000313" key="7">
    <source>
        <dbReference type="Proteomes" id="UP001172155"/>
    </source>
</evidence>
<feature type="repeat" description="ANK" evidence="3">
    <location>
        <begin position="236"/>
        <end position="261"/>
    </location>
</feature>
<dbReference type="Gene3D" id="1.25.40.20">
    <property type="entry name" value="Ankyrin repeat-containing domain"/>
    <property type="match status" value="2"/>
</dbReference>
<dbReference type="SMART" id="SM00355">
    <property type="entry name" value="ZnF_C2H2"/>
    <property type="match status" value="3"/>
</dbReference>
<dbReference type="InterPro" id="IPR036770">
    <property type="entry name" value="Ankyrin_rpt-contain_sf"/>
</dbReference>
<evidence type="ECO:0000313" key="6">
    <source>
        <dbReference type="EMBL" id="KAK0749936.1"/>
    </source>
</evidence>
<keyword evidence="7" id="KW-1185">Reference proteome</keyword>
<comment type="caution">
    <text evidence="6">The sequence shown here is derived from an EMBL/GenBank/DDBJ whole genome shotgun (WGS) entry which is preliminary data.</text>
</comment>
<feature type="repeat" description="ANK" evidence="3">
    <location>
        <begin position="115"/>
        <end position="147"/>
    </location>
</feature>
<dbReference type="Gene3D" id="3.30.160.60">
    <property type="entry name" value="Classic Zinc Finger"/>
    <property type="match status" value="1"/>
</dbReference>
<accession>A0AA40F2M6</accession>
<evidence type="ECO:0000256" key="4">
    <source>
        <dbReference type="PROSITE-ProRule" id="PRU00042"/>
    </source>
</evidence>
<dbReference type="SUPFAM" id="SSF48403">
    <property type="entry name" value="Ankyrin repeat"/>
    <property type="match status" value="1"/>
</dbReference>
<evidence type="ECO:0000256" key="1">
    <source>
        <dbReference type="ARBA" id="ARBA00022737"/>
    </source>
</evidence>
<evidence type="ECO:0000256" key="3">
    <source>
        <dbReference type="PROSITE-ProRule" id="PRU00023"/>
    </source>
</evidence>
<dbReference type="EMBL" id="JAUKUD010000003">
    <property type="protein sequence ID" value="KAK0749936.1"/>
    <property type="molecule type" value="Genomic_DNA"/>
</dbReference>
<name>A0AA40F2M6_9PEZI</name>
<dbReference type="Pfam" id="PF12796">
    <property type="entry name" value="Ank_2"/>
    <property type="match status" value="2"/>
</dbReference>
<proteinExistence type="predicted"/>
<dbReference type="PROSITE" id="PS50088">
    <property type="entry name" value="ANK_REPEAT"/>
    <property type="match status" value="3"/>
</dbReference>
<dbReference type="InterPro" id="IPR051631">
    <property type="entry name" value="Ankyrin-KH/SAM_domain"/>
</dbReference>
<gene>
    <name evidence="6" type="ORF">B0T18DRAFT_118326</name>
</gene>
<dbReference type="InterPro" id="IPR002110">
    <property type="entry name" value="Ankyrin_rpt"/>
</dbReference>
<dbReference type="AlphaFoldDB" id="A0AA40F2M6"/>